<dbReference type="PROSITE" id="PS50931">
    <property type="entry name" value="HTH_LYSR"/>
    <property type="match status" value="1"/>
</dbReference>
<evidence type="ECO:0000259" key="5">
    <source>
        <dbReference type="PROSITE" id="PS50931"/>
    </source>
</evidence>
<dbReference type="InterPro" id="IPR005119">
    <property type="entry name" value="LysR_subst-bd"/>
</dbReference>
<dbReference type="InterPro" id="IPR036388">
    <property type="entry name" value="WH-like_DNA-bd_sf"/>
</dbReference>
<dbReference type="InterPro" id="IPR058163">
    <property type="entry name" value="LysR-type_TF_proteobact-type"/>
</dbReference>
<sequence>MFSSERLKGIDVFVCVAQLGSFTAAADKLNLTGSAISKSVARLEKRLGVQLFQRTTRKLALTDAGTAFLRTCTGVLADLEEAELSLKSESSEPRGRVRIDLPGAYGRAEVLPVLLRVAKAHPLLVPHITFSEGDTDPLKDDVDIVVRIGHADAWPQTLGHRLLAQEWHLFCASPDYLARHGEPLTECDLEQHHCIAYGWRDGRVSPWRHADEKGATLRRSVTPQLVVGNGEGLVMAAEAGFGIVQLPLWLVRQQLAAGTLVQVLPQGAIQGAEIHVAWVKSREVQPKVQILVEALVAGLGSGEHLPPELLGRRAALALEHGDKRR</sequence>
<evidence type="ECO:0000313" key="7">
    <source>
        <dbReference type="Proteomes" id="UP000549134"/>
    </source>
</evidence>
<dbReference type="GO" id="GO:0006351">
    <property type="term" value="P:DNA-templated transcription"/>
    <property type="evidence" value="ECO:0007669"/>
    <property type="project" value="TreeGrafter"/>
</dbReference>
<dbReference type="PRINTS" id="PR00039">
    <property type="entry name" value="HTHLYSR"/>
</dbReference>
<evidence type="ECO:0000256" key="2">
    <source>
        <dbReference type="ARBA" id="ARBA00023015"/>
    </source>
</evidence>
<dbReference type="PANTHER" id="PTHR30537">
    <property type="entry name" value="HTH-TYPE TRANSCRIPTIONAL REGULATOR"/>
    <property type="match status" value="1"/>
</dbReference>
<dbReference type="PANTHER" id="PTHR30537:SF72">
    <property type="entry name" value="LYSR FAMILY TRANSCRIPTIONAL REGULATOR"/>
    <property type="match status" value="1"/>
</dbReference>
<dbReference type="FunFam" id="1.10.10.10:FF:000001">
    <property type="entry name" value="LysR family transcriptional regulator"/>
    <property type="match status" value="1"/>
</dbReference>
<evidence type="ECO:0000256" key="3">
    <source>
        <dbReference type="ARBA" id="ARBA00023125"/>
    </source>
</evidence>
<name>A0A7Y8DQ53_PSETO</name>
<dbReference type="GeneID" id="55846764"/>
<keyword evidence="4" id="KW-0804">Transcription</keyword>
<accession>A0A7Y8DQ53</accession>
<dbReference type="Gene3D" id="3.40.190.290">
    <property type="match status" value="1"/>
</dbReference>
<dbReference type="InterPro" id="IPR036390">
    <property type="entry name" value="WH_DNA-bd_sf"/>
</dbReference>
<dbReference type="RefSeq" id="WP_016970020.1">
    <property type="nucleotide sequence ID" value="NZ_CP020369.1"/>
</dbReference>
<gene>
    <name evidence="6" type="ORF">HX787_08465</name>
</gene>
<dbReference type="SUPFAM" id="SSF46785">
    <property type="entry name" value="Winged helix' DNA-binding domain"/>
    <property type="match status" value="1"/>
</dbReference>
<evidence type="ECO:0000313" key="6">
    <source>
        <dbReference type="EMBL" id="NWD35887.1"/>
    </source>
</evidence>
<dbReference type="EMBL" id="JACAQK010000006">
    <property type="protein sequence ID" value="NWD35887.1"/>
    <property type="molecule type" value="Genomic_DNA"/>
</dbReference>
<dbReference type="Proteomes" id="UP000549134">
    <property type="component" value="Unassembled WGS sequence"/>
</dbReference>
<dbReference type="Gene3D" id="1.10.10.10">
    <property type="entry name" value="Winged helix-like DNA-binding domain superfamily/Winged helix DNA-binding domain"/>
    <property type="match status" value="1"/>
</dbReference>
<dbReference type="SUPFAM" id="SSF53850">
    <property type="entry name" value="Periplasmic binding protein-like II"/>
    <property type="match status" value="1"/>
</dbReference>
<evidence type="ECO:0000256" key="1">
    <source>
        <dbReference type="ARBA" id="ARBA00009437"/>
    </source>
</evidence>
<protein>
    <submittedName>
        <fullName evidence="6">LysR family transcriptional regulator</fullName>
    </submittedName>
</protein>
<dbReference type="GO" id="GO:0003700">
    <property type="term" value="F:DNA-binding transcription factor activity"/>
    <property type="evidence" value="ECO:0007669"/>
    <property type="project" value="InterPro"/>
</dbReference>
<dbReference type="GO" id="GO:0043565">
    <property type="term" value="F:sequence-specific DNA binding"/>
    <property type="evidence" value="ECO:0007669"/>
    <property type="project" value="TreeGrafter"/>
</dbReference>
<keyword evidence="3" id="KW-0238">DNA-binding</keyword>
<proteinExistence type="inferred from homology"/>
<keyword evidence="2" id="KW-0805">Transcription regulation</keyword>
<dbReference type="AlphaFoldDB" id="A0A7Y8DQ53"/>
<comment type="caution">
    <text evidence="6">The sequence shown here is derived from an EMBL/GenBank/DDBJ whole genome shotgun (WGS) entry which is preliminary data.</text>
</comment>
<evidence type="ECO:0000256" key="4">
    <source>
        <dbReference type="ARBA" id="ARBA00023163"/>
    </source>
</evidence>
<reference evidence="6 7" key="1">
    <citation type="submission" date="2020-04" db="EMBL/GenBank/DDBJ databases">
        <title>Molecular characterization of pseudomonads from Agaricus bisporus reveal novel blotch 2 pathogens in Western Europe.</title>
        <authorList>
            <person name="Taparia T."/>
            <person name="Krijger M."/>
            <person name="Haynes E."/>
            <person name="Elpinstone J.G."/>
            <person name="Noble R."/>
            <person name="Van Der Wolf J."/>
        </authorList>
    </citation>
    <scope>NUCLEOTIDE SEQUENCE [LARGE SCALE GENOMIC DNA]</scope>
    <source>
        <strain evidence="6 7">IPO3746</strain>
    </source>
</reference>
<dbReference type="Pfam" id="PF03466">
    <property type="entry name" value="LysR_substrate"/>
    <property type="match status" value="1"/>
</dbReference>
<dbReference type="CDD" id="cd08475">
    <property type="entry name" value="PBP2_CrgA_like_6"/>
    <property type="match status" value="1"/>
</dbReference>
<organism evidence="6 7">
    <name type="scientific">Pseudomonas tolaasii</name>
    <dbReference type="NCBI Taxonomy" id="29442"/>
    <lineage>
        <taxon>Bacteria</taxon>
        <taxon>Pseudomonadati</taxon>
        <taxon>Pseudomonadota</taxon>
        <taxon>Gammaproteobacteria</taxon>
        <taxon>Pseudomonadales</taxon>
        <taxon>Pseudomonadaceae</taxon>
        <taxon>Pseudomonas</taxon>
    </lineage>
</organism>
<dbReference type="InterPro" id="IPR000847">
    <property type="entry name" value="LysR_HTH_N"/>
</dbReference>
<dbReference type="Pfam" id="PF00126">
    <property type="entry name" value="HTH_1"/>
    <property type="match status" value="1"/>
</dbReference>
<feature type="domain" description="HTH lysR-type" evidence="5">
    <location>
        <begin position="5"/>
        <end position="62"/>
    </location>
</feature>
<comment type="similarity">
    <text evidence="1">Belongs to the LysR transcriptional regulatory family.</text>
</comment>